<dbReference type="InterPro" id="IPR050055">
    <property type="entry name" value="EF-Tu_GTPase"/>
</dbReference>
<dbReference type="CDD" id="cd03694">
    <property type="entry name" value="GTPBP_II"/>
    <property type="match status" value="1"/>
</dbReference>
<dbReference type="InterPro" id="IPR027417">
    <property type="entry name" value="P-loop_NTPase"/>
</dbReference>
<dbReference type="GO" id="GO:0003924">
    <property type="term" value="F:GTPase activity"/>
    <property type="evidence" value="ECO:0007669"/>
    <property type="project" value="InterPro"/>
</dbReference>
<dbReference type="AlphaFoldDB" id="A0AAD5WZR3"/>
<feature type="region of interest" description="Disordered" evidence="1">
    <location>
        <begin position="54"/>
        <end position="91"/>
    </location>
</feature>
<dbReference type="InterPro" id="IPR004161">
    <property type="entry name" value="EFTu-like_2"/>
</dbReference>
<gene>
    <name evidence="3" type="ORF">HK097_003989</name>
</gene>
<dbReference type="EMBL" id="JADGJD010001990">
    <property type="protein sequence ID" value="KAJ3035932.1"/>
    <property type="molecule type" value="Genomic_DNA"/>
</dbReference>
<feature type="compositionally biased region" description="Pro residues" evidence="1">
    <location>
        <begin position="192"/>
        <end position="204"/>
    </location>
</feature>
<keyword evidence="4" id="KW-1185">Reference proteome</keyword>
<name>A0AAD5WZR3_9FUNG</name>
<dbReference type="InterPro" id="IPR035531">
    <property type="entry name" value="GTPBP1-like"/>
</dbReference>
<reference evidence="3" key="1">
    <citation type="submission" date="2020-05" db="EMBL/GenBank/DDBJ databases">
        <title>Phylogenomic resolution of chytrid fungi.</title>
        <authorList>
            <person name="Stajich J.E."/>
            <person name="Amses K."/>
            <person name="Simmons R."/>
            <person name="Seto K."/>
            <person name="Myers J."/>
            <person name="Bonds A."/>
            <person name="Quandt C.A."/>
            <person name="Barry K."/>
            <person name="Liu P."/>
            <person name="Grigoriev I."/>
            <person name="Longcore J.E."/>
            <person name="James T.Y."/>
        </authorList>
    </citation>
    <scope>NUCLEOTIDE SEQUENCE</scope>
    <source>
        <strain evidence="3">JEL0318</strain>
    </source>
</reference>
<dbReference type="GO" id="GO:0003746">
    <property type="term" value="F:translation elongation factor activity"/>
    <property type="evidence" value="ECO:0007669"/>
    <property type="project" value="TreeGrafter"/>
</dbReference>
<dbReference type="GO" id="GO:0005525">
    <property type="term" value="F:GTP binding"/>
    <property type="evidence" value="ECO:0007669"/>
    <property type="project" value="InterPro"/>
</dbReference>
<dbReference type="SUPFAM" id="SSF50447">
    <property type="entry name" value="Translation proteins"/>
    <property type="match status" value="1"/>
</dbReference>
<dbReference type="CDD" id="cd04165">
    <property type="entry name" value="GTPBP1_like"/>
    <property type="match status" value="1"/>
</dbReference>
<evidence type="ECO:0000313" key="4">
    <source>
        <dbReference type="Proteomes" id="UP001212841"/>
    </source>
</evidence>
<evidence type="ECO:0000259" key="2">
    <source>
        <dbReference type="PROSITE" id="PS51722"/>
    </source>
</evidence>
<evidence type="ECO:0000313" key="3">
    <source>
        <dbReference type="EMBL" id="KAJ3035932.1"/>
    </source>
</evidence>
<feature type="region of interest" description="Disordered" evidence="1">
    <location>
        <begin position="186"/>
        <end position="214"/>
    </location>
</feature>
<comment type="caution">
    <text evidence="3">The sequence shown here is derived from an EMBL/GenBank/DDBJ whole genome shotgun (WGS) entry which is preliminary data.</text>
</comment>
<dbReference type="PANTHER" id="PTHR43721">
    <property type="entry name" value="ELONGATION FACTOR TU-RELATED"/>
    <property type="match status" value="1"/>
</dbReference>
<dbReference type="PANTHER" id="PTHR43721:SF9">
    <property type="entry name" value="GTP-BINDING PROTEIN 1"/>
    <property type="match status" value="1"/>
</dbReference>
<dbReference type="InterPro" id="IPR009000">
    <property type="entry name" value="Transl_B-barrel_sf"/>
</dbReference>
<feature type="domain" description="Tr-type G" evidence="2">
    <location>
        <begin position="221"/>
        <end position="450"/>
    </location>
</feature>
<dbReference type="Pfam" id="PF00009">
    <property type="entry name" value="GTP_EFTU"/>
    <property type="match status" value="1"/>
</dbReference>
<dbReference type="Gene3D" id="2.40.30.10">
    <property type="entry name" value="Translation factors"/>
    <property type="match status" value="1"/>
</dbReference>
<accession>A0AAD5WZR3</accession>
<protein>
    <recommendedName>
        <fullName evidence="2">Tr-type G domain-containing protein</fullName>
    </recommendedName>
</protein>
<dbReference type="InterPro" id="IPR000795">
    <property type="entry name" value="T_Tr_GTP-bd_dom"/>
</dbReference>
<feature type="non-terminal residue" evidence="3">
    <location>
        <position position="595"/>
    </location>
</feature>
<dbReference type="SUPFAM" id="SSF52540">
    <property type="entry name" value="P-loop containing nucleoside triphosphate hydrolases"/>
    <property type="match status" value="1"/>
</dbReference>
<evidence type="ECO:0000256" key="1">
    <source>
        <dbReference type="SAM" id="MobiDB-lite"/>
    </source>
</evidence>
<organism evidence="3 4">
    <name type="scientific">Rhizophlyctis rosea</name>
    <dbReference type="NCBI Taxonomy" id="64517"/>
    <lineage>
        <taxon>Eukaryota</taxon>
        <taxon>Fungi</taxon>
        <taxon>Fungi incertae sedis</taxon>
        <taxon>Chytridiomycota</taxon>
        <taxon>Chytridiomycota incertae sedis</taxon>
        <taxon>Chytridiomycetes</taxon>
        <taxon>Rhizophlyctidales</taxon>
        <taxon>Rhizophlyctidaceae</taxon>
        <taxon>Rhizophlyctis</taxon>
    </lineage>
</organism>
<dbReference type="PROSITE" id="PS51722">
    <property type="entry name" value="G_TR_2"/>
    <property type="match status" value="1"/>
</dbReference>
<dbReference type="FunFam" id="2.40.30.10:FF:000014">
    <property type="entry name" value="Probable GTP-binding protein 1"/>
    <property type="match status" value="1"/>
</dbReference>
<dbReference type="Proteomes" id="UP001212841">
    <property type="component" value="Unassembled WGS sequence"/>
</dbReference>
<dbReference type="Gene3D" id="3.40.50.300">
    <property type="entry name" value="P-loop containing nucleotide triphosphate hydrolases"/>
    <property type="match status" value="1"/>
</dbReference>
<proteinExistence type="predicted"/>
<dbReference type="Pfam" id="PF03144">
    <property type="entry name" value="GTP_EFTU_D2"/>
    <property type="match status" value="1"/>
</dbReference>
<sequence>MNGLLKHTNGQPPPVTSASLSASAAVALAQKLAATSLGGAANASTNGNGSANASFASDHFDDDDDTEHVAGDLFSGADNADAPGPISMKNHYLDPTPTQYAALKTHYSTLLDHNQNETIVELGLERDGSSMSFTPTEYTSALSTLTRVAKDLKADLTILHERSTALLETTPTSGTVEDITKLALNHSLPESTSPPPQDTPPTPPTHAHILLRRPPSGPEHLLDLRICVVGNVDAGKSTLLGVLTKSVLDDGRGKARVNLFRHKHEIESGRTSSVGMEIMGFDSKGNVVGGAKESDKKEVREKEEKGDVVGEKKQKIGWEEVVERSSKLLTFMDLAGHEKYLKTTVFGMTGCAPDYVMLMIAANNVITKIDMCPRNVLENTIKQITKILRSSGCRKVPVFVRGKGDVVWCAGRGGGERICPIFQISNVTGHGLPLLKLFLNILPPRHSSPLPTSPNSSSPVEYQITDTFSVPGVGTVVSGTVISGTVNVGDTLLLGPDSLGNFVSTMVKSIQRKRVGVNWVGAGVSASFALKKVKRSGVRKGMVLVSKAVLYKTSSSSSSADKATPQADNKVMEAAAVWEFDAEVVVLYHSTTIGA</sequence>